<protein>
    <recommendedName>
        <fullName evidence="9">Major facilitator superfamily (MFS) profile domain-containing protein</fullName>
    </recommendedName>
</protein>
<dbReference type="PROSITE" id="PS00217">
    <property type="entry name" value="SUGAR_TRANSPORT_2"/>
    <property type="match status" value="1"/>
</dbReference>
<dbReference type="Gene3D" id="1.20.1250.20">
    <property type="entry name" value="MFS general substrate transporter like domains"/>
    <property type="match status" value="1"/>
</dbReference>
<evidence type="ECO:0000256" key="1">
    <source>
        <dbReference type="ARBA" id="ARBA00004141"/>
    </source>
</evidence>
<feature type="transmembrane region" description="Helical" evidence="8">
    <location>
        <begin position="346"/>
        <end position="367"/>
    </location>
</feature>
<dbReference type="PANTHER" id="PTHR48022">
    <property type="entry name" value="PLASTIDIC GLUCOSE TRANSPORTER 4"/>
    <property type="match status" value="1"/>
</dbReference>
<dbReference type="AlphaFoldDB" id="A0A8H4N4K9"/>
<feature type="transmembrane region" description="Helical" evidence="8">
    <location>
        <begin position="78"/>
        <end position="100"/>
    </location>
</feature>
<dbReference type="FunFam" id="1.20.1250.20:FF:000026">
    <property type="entry name" value="MFS quinate transporter QutD"/>
    <property type="match status" value="1"/>
</dbReference>
<keyword evidence="6 8" id="KW-0472">Membrane</keyword>
<feature type="transmembrane region" description="Helical" evidence="8">
    <location>
        <begin position="205"/>
        <end position="226"/>
    </location>
</feature>
<dbReference type="InterPro" id="IPR020846">
    <property type="entry name" value="MFS_dom"/>
</dbReference>
<dbReference type="PROSITE" id="PS00216">
    <property type="entry name" value="SUGAR_TRANSPORT_1"/>
    <property type="match status" value="1"/>
</dbReference>
<feature type="transmembrane region" description="Helical" evidence="8">
    <location>
        <begin position="310"/>
        <end position="334"/>
    </location>
</feature>
<evidence type="ECO:0000259" key="9">
    <source>
        <dbReference type="PROSITE" id="PS50850"/>
    </source>
</evidence>
<comment type="subcellular location">
    <subcellularLocation>
        <location evidence="1">Membrane</location>
        <topology evidence="1">Multi-pass membrane protein</topology>
    </subcellularLocation>
</comment>
<feature type="transmembrane region" description="Helical" evidence="8">
    <location>
        <begin position="489"/>
        <end position="506"/>
    </location>
</feature>
<feature type="transmembrane region" description="Helical" evidence="8">
    <location>
        <begin position="374"/>
        <end position="395"/>
    </location>
</feature>
<keyword evidence="3 7" id="KW-0813">Transport</keyword>
<comment type="caution">
    <text evidence="10">The sequence shown here is derived from an EMBL/GenBank/DDBJ whole genome shotgun (WGS) entry which is preliminary data.</text>
</comment>
<dbReference type="Pfam" id="PF00083">
    <property type="entry name" value="Sugar_tr"/>
    <property type="match status" value="1"/>
</dbReference>
<dbReference type="GO" id="GO:0005351">
    <property type="term" value="F:carbohydrate:proton symporter activity"/>
    <property type="evidence" value="ECO:0007669"/>
    <property type="project" value="TreeGrafter"/>
</dbReference>
<proteinExistence type="inferred from homology"/>
<evidence type="ECO:0000256" key="4">
    <source>
        <dbReference type="ARBA" id="ARBA00022692"/>
    </source>
</evidence>
<dbReference type="GO" id="GO:0016020">
    <property type="term" value="C:membrane"/>
    <property type="evidence" value="ECO:0007669"/>
    <property type="project" value="UniProtKB-SubCell"/>
</dbReference>
<feature type="domain" description="Major facilitator superfamily (MFS) profile" evidence="9">
    <location>
        <begin position="37"/>
        <end position="510"/>
    </location>
</feature>
<evidence type="ECO:0000256" key="6">
    <source>
        <dbReference type="ARBA" id="ARBA00023136"/>
    </source>
</evidence>
<accession>A0A8H4N4K9</accession>
<keyword evidence="4 8" id="KW-0812">Transmembrane</keyword>
<dbReference type="Proteomes" id="UP000572817">
    <property type="component" value="Unassembled WGS sequence"/>
</dbReference>
<dbReference type="NCBIfam" id="TIGR00879">
    <property type="entry name" value="SP"/>
    <property type="match status" value="1"/>
</dbReference>
<feature type="transmembrane region" description="Helical" evidence="8">
    <location>
        <begin position="34"/>
        <end position="51"/>
    </location>
</feature>
<keyword evidence="5 8" id="KW-1133">Transmembrane helix</keyword>
<evidence type="ECO:0000313" key="11">
    <source>
        <dbReference type="Proteomes" id="UP000572817"/>
    </source>
</evidence>
<dbReference type="InterPro" id="IPR003663">
    <property type="entry name" value="Sugar/inositol_transpt"/>
</dbReference>
<dbReference type="InterPro" id="IPR050360">
    <property type="entry name" value="MFS_Sugar_Transporters"/>
</dbReference>
<feature type="transmembrane region" description="Helical" evidence="8">
    <location>
        <begin position="426"/>
        <end position="445"/>
    </location>
</feature>
<dbReference type="OrthoDB" id="8120565at2759"/>
<dbReference type="InterPro" id="IPR005828">
    <property type="entry name" value="MFS_sugar_transport-like"/>
</dbReference>
<comment type="similarity">
    <text evidence="2 7">Belongs to the major facilitator superfamily. Sugar transporter (TC 2.A.1.1) family.</text>
</comment>
<evidence type="ECO:0000256" key="8">
    <source>
        <dbReference type="SAM" id="Phobius"/>
    </source>
</evidence>
<name>A0A8H4N4K9_9PEZI</name>
<evidence type="ECO:0000256" key="7">
    <source>
        <dbReference type="RuleBase" id="RU003346"/>
    </source>
</evidence>
<feature type="transmembrane region" description="Helical" evidence="8">
    <location>
        <begin position="165"/>
        <end position="185"/>
    </location>
</feature>
<organism evidence="10 11">
    <name type="scientific">Botryosphaeria dothidea</name>
    <dbReference type="NCBI Taxonomy" id="55169"/>
    <lineage>
        <taxon>Eukaryota</taxon>
        <taxon>Fungi</taxon>
        <taxon>Dikarya</taxon>
        <taxon>Ascomycota</taxon>
        <taxon>Pezizomycotina</taxon>
        <taxon>Dothideomycetes</taxon>
        <taxon>Dothideomycetes incertae sedis</taxon>
        <taxon>Botryosphaeriales</taxon>
        <taxon>Botryosphaeriaceae</taxon>
        <taxon>Botryosphaeria</taxon>
    </lineage>
</organism>
<feature type="transmembrane region" description="Helical" evidence="8">
    <location>
        <begin position="137"/>
        <end position="153"/>
    </location>
</feature>
<evidence type="ECO:0000256" key="5">
    <source>
        <dbReference type="ARBA" id="ARBA00022989"/>
    </source>
</evidence>
<gene>
    <name evidence="10" type="ORF">GTA08_BOTSDO13500</name>
</gene>
<dbReference type="PANTHER" id="PTHR48022:SF67">
    <property type="entry name" value="QUINATE TRANSPORTER, PUTATIVE (AFU_ORTHOLOGUE AFUA_4G14670)-RELATED"/>
    <property type="match status" value="1"/>
</dbReference>
<dbReference type="PRINTS" id="PR00171">
    <property type="entry name" value="SUGRTRNSPORT"/>
</dbReference>
<sequence>MSSTQNLQGITAHLRSETGNSKKTISHIWKNKKVFFISSFASFGGLLYGYQQGVLGQAVVMHSFKQTFPEATENSAKLGWLTSVLQLGGWVGSLSSGVFAQVYSRKHTMFAGSLWVVLGSFLAAGAQSIAYLYAGRLFTGLGVGTLSAIGPLYNAELSPPEMRGFIIALQQLTTTIGIMLAYWVAYGSNYIGSTGEGKSNFAWRLPMIIQGVPAVCLAVGILFMPFSPRLLASKGRDEEAVRTISYLRNLPEDDFLVRAEFLEIKADVEFEKRTFDKQFPTFGANSIWRREFAQYSGLIRNKDAFKRVSLASLVMFFQQWTGIDSIIYYAPIIFQSLSLTSSTSSLLATGVIGIINVATTIPAILYIDRIGRKPLMLLGSGGMCICEAIIAIIVATCGHNWPAHAAAGWAAVVVTTGGAKTAFQFVWLYIVNFAYSWGPGSWILIAEIFPLSIRAKGTSIGASANWMNNFVIAFIVPPMLAGIGWGTYLFFAAWSLAGGVFIWLYMPETKGRTLEEMDRVFGGGGLAGEDEAVWRCVQEEVGLRALVDEFGRRGGEGGGVEGVVRDKGGPVHVEKVEV</sequence>
<dbReference type="PROSITE" id="PS50850">
    <property type="entry name" value="MFS"/>
    <property type="match status" value="1"/>
</dbReference>
<dbReference type="SUPFAM" id="SSF103473">
    <property type="entry name" value="MFS general substrate transporter"/>
    <property type="match status" value="1"/>
</dbReference>
<evidence type="ECO:0000313" key="10">
    <source>
        <dbReference type="EMBL" id="KAF4310869.1"/>
    </source>
</evidence>
<dbReference type="EMBL" id="WWBZ02000012">
    <property type="protein sequence ID" value="KAF4310869.1"/>
    <property type="molecule type" value="Genomic_DNA"/>
</dbReference>
<feature type="transmembrane region" description="Helical" evidence="8">
    <location>
        <begin position="112"/>
        <end position="131"/>
    </location>
</feature>
<dbReference type="InterPro" id="IPR036259">
    <property type="entry name" value="MFS_trans_sf"/>
</dbReference>
<reference evidence="10" key="1">
    <citation type="submission" date="2020-04" db="EMBL/GenBank/DDBJ databases">
        <title>Genome Assembly and Annotation of Botryosphaeria dothidea sdau 11-99, a Latent Pathogen of Apple Fruit Ring Rot in China.</title>
        <authorList>
            <person name="Yu C."/>
            <person name="Diao Y."/>
            <person name="Lu Q."/>
            <person name="Zhao J."/>
            <person name="Cui S."/>
            <person name="Peng C."/>
            <person name="He B."/>
            <person name="Liu H."/>
        </authorList>
    </citation>
    <scope>NUCLEOTIDE SEQUENCE [LARGE SCALE GENOMIC DNA]</scope>
    <source>
        <strain evidence="10">Sdau11-99</strain>
    </source>
</reference>
<keyword evidence="11" id="KW-1185">Reference proteome</keyword>
<evidence type="ECO:0000256" key="3">
    <source>
        <dbReference type="ARBA" id="ARBA00022448"/>
    </source>
</evidence>
<dbReference type="InterPro" id="IPR005829">
    <property type="entry name" value="Sugar_transporter_CS"/>
</dbReference>
<evidence type="ECO:0000256" key="2">
    <source>
        <dbReference type="ARBA" id="ARBA00010992"/>
    </source>
</evidence>